<keyword evidence="1" id="KW-0472">Membrane</keyword>
<dbReference type="Pfam" id="PF26011">
    <property type="entry name" value="Beta-barrel_RND_rel"/>
    <property type="match status" value="1"/>
</dbReference>
<evidence type="ECO:0000259" key="2">
    <source>
        <dbReference type="Pfam" id="PF26011"/>
    </source>
</evidence>
<dbReference type="InterPro" id="IPR058729">
    <property type="entry name" value="Beta-barrel_RND-rel"/>
</dbReference>
<accession>A0A0C7QMK7</accession>
<feature type="transmembrane region" description="Helical" evidence="1">
    <location>
        <begin position="12"/>
        <end position="29"/>
    </location>
</feature>
<dbReference type="AlphaFoldDB" id="A0A0C7QMK7"/>
<dbReference type="InterPro" id="IPR058709">
    <property type="entry name" value="BSH_RND-rel"/>
</dbReference>
<dbReference type="RefSeq" id="WP_055342816.1">
    <property type="nucleotide sequence ID" value="NZ_CDNI01000021.1"/>
</dbReference>
<evidence type="ECO:0000259" key="3">
    <source>
        <dbReference type="Pfam" id="PF26018"/>
    </source>
</evidence>
<evidence type="ECO:0000256" key="1">
    <source>
        <dbReference type="SAM" id="Phobius"/>
    </source>
</evidence>
<evidence type="ECO:0000313" key="5">
    <source>
        <dbReference type="Proteomes" id="UP000049127"/>
    </source>
</evidence>
<gene>
    <name evidence="4" type="ORF">R28058_24541</name>
</gene>
<dbReference type="EMBL" id="CEKZ01000014">
    <property type="protein sequence ID" value="CEQ04736.1"/>
    <property type="molecule type" value="Genomic_DNA"/>
</dbReference>
<organism evidence="4 5">
    <name type="scientific">Paraclostridium sordellii</name>
    <name type="common">Clostridium sordellii</name>
    <dbReference type="NCBI Taxonomy" id="1505"/>
    <lineage>
        <taxon>Bacteria</taxon>
        <taxon>Bacillati</taxon>
        <taxon>Bacillota</taxon>
        <taxon>Clostridia</taxon>
        <taxon>Peptostreptococcales</taxon>
        <taxon>Peptostreptococcaceae</taxon>
        <taxon>Paraclostridium</taxon>
    </lineage>
</organism>
<sequence>MKKIRLKYNRIILLFIFIYIVSNVVILLGKTTTKTLTLKNEMVEESFNKKGLIIRDEYVINSNFDGKVEYYLKDGDRVKKKEDIACVYSNNISNDDLKNLKNIKNDISSIENGDTAFIKKDIENINKQISLISQKLQIELLNEDIDVYGQIEKINKLIDDKNLLINSDLNDKSLKNKQVQEKEVTNLIDKNTEVFKSKNSGVVSYQFDGNEEKFNFDNLNQITIKDIDGTKNNYKDISKEKKLDKGEPIARIINNLKQFVAISCNEEEIKKIKIGQKIILSSDIEKINSKVYDIYKEGKQYIVILEISEQNVEIYDTRIKEFDIIYKSIEGLKVPKTAVINSDGKKGVYIVSETGDAKFVELKGTLYESEEYIVIDHYKNDINGVNTIKIYDEIILNPKLKKGFIKAGD</sequence>
<dbReference type="Proteomes" id="UP000049127">
    <property type="component" value="Unassembled WGS sequence"/>
</dbReference>
<proteinExistence type="predicted"/>
<dbReference type="OrthoDB" id="1834786at2"/>
<evidence type="ECO:0000313" key="4">
    <source>
        <dbReference type="EMBL" id="CEQ04736.1"/>
    </source>
</evidence>
<reference evidence="4 5" key="1">
    <citation type="submission" date="2015-01" db="EMBL/GenBank/DDBJ databases">
        <authorList>
            <person name="Aslett A.Martin."/>
            <person name="De Silva Nishadi"/>
        </authorList>
    </citation>
    <scope>NUCLEOTIDE SEQUENCE [LARGE SCALE GENOMIC DNA]</scope>
    <source>
        <strain evidence="4 5">R28058</strain>
    </source>
</reference>
<keyword evidence="1" id="KW-1133">Transmembrane helix</keyword>
<protein>
    <submittedName>
        <fullName evidence="4">Secretion protein</fullName>
    </submittedName>
</protein>
<dbReference type="Pfam" id="PF26018">
    <property type="entry name" value="BSH_RND_rel"/>
    <property type="match status" value="1"/>
</dbReference>
<name>A0A0C7QMK7_PARSO</name>
<keyword evidence="1" id="KW-0812">Transmembrane</keyword>
<feature type="domain" description="RND related barrel-sandwich hybrid" evidence="3">
    <location>
        <begin position="57"/>
        <end position="254"/>
    </location>
</feature>
<feature type="domain" description="RND related beta-barrel" evidence="2">
    <location>
        <begin position="259"/>
        <end position="327"/>
    </location>
</feature>